<dbReference type="Proteomes" id="UP001186944">
    <property type="component" value="Unassembled WGS sequence"/>
</dbReference>
<evidence type="ECO:0000313" key="9">
    <source>
        <dbReference type="EMBL" id="KAK3086344.1"/>
    </source>
</evidence>
<dbReference type="Pfam" id="PF05485">
    <property type="entry name" value="THAP"/>
    <property type="match status" value="1"/>
</dbReference>
<dbReference type="Pfam" id="PF13613">
    <property type="entry name" value="HTH_Tnp_4"/>
    <property type="match status" value="1"/>
</dbReference>
<keyword evidence="2" id="KW-0479">Metal-binding</keyword>
<dbReference type="SMART" id="SM00980">
    <property type="entry name" value="THAP"/>
    <property type="match status" value="1"/>
</dbReference>
<evidence type="ECO:0000256" key="3">
    <source>
        <dbReference type="ARBA" id="ARBA00022771"/>
    </source>
</evidence>
<keyword evidence="3 6" id="KW-0863">Zinc-finger</keyword>
<dbReference type="InterPro" id="IPR027806">
    <property type="entry name" value="HARBI1_dom"/>
</dbReference>
<dbReference type="InterPro" id="IPR006612">
    <property type="entry name" value="THAP_Znf"/>
</dbReference>
<keyword evidence="4" id="KW-0862">Zinc</keyword>
<evidence type="ECO:0000256" key="2">
    <source>
        <dbReference type="ARBA" id="ARBA00022723"/>
    </source>
</evidence>
<accession>A0AA88XZL2</accession>
<feature type="compositionally biased region" description="Polar residues" evidence="7">
    <location>
        <begin position="95"/>
        <end position="128"/>
    </location>
</feature>
<feature type="region of interest" description="Disordered" evidence="7">
    <location>
        <begin position="260"/>
        <end position="281"/>
    </location>
</feature>
<evidence type="ECO:0000256" key="7">
    <source>
        <dbReference type="SAM" id="MobiDB-lite"/>
    </source>
</evidence>
<dbReference type="PROSITE" id="PS50950">
    <property type="entry name" value="ZF_THAP"/>
    <property type="match status" value="1"/>
</dbReference>
<dbReference type="InterPro" id="IPR027805">
    <property type="entry name" value="Transposase_HTH_dom"/>
</dbReference>
<name>A0AA88XZL2_PINIB</name>
<evidence type="ECO:0000256" key="6">
    <source>
        <dbReference type="PROSITE-ProRule" id="PRU00309"/>
    </source>
</evidence>
<dbReference type="GO" id="GO:0003677">
    <property type="term" value="F:DNA binding"/>
    <property type="evidence" value="ECO:0007669"/>
    <property type="project" value="UniProtKB-UniRule"/>
</dbReference>
<protein>
    <recommendedName>
        <fullName evidence="8">THAP-type domain-containing protein</fullName>
    </recommendedName>
</protein>
<dbReference type="EMBL" id="VSWD01000012">
    <property type="protein sequence ID" value="KAK3086344.1"/>
    <property type="molecule type" value="Genomic_DNA"/>
</dbReference>
<reference evidence="9" key="1">
    <citation type="submission" date="2019-08" db="EMBL/GenBank/DDBJ databases">
        <title>The improved chromosome-level genome for the pearl oyster Pinctada fucata martensii using PacBio sequencing and Hi-C.</title>
        <authorList>
            <person name="Zheng Z."/>
        </authorList>
    </citation>
    <scope>NUCLEOTIDE SEQUENCE</scope>
    <source>
        <strain evidence="9">ZZ-2019</strain>
        <tissue evidence="9">Adductor muscle</tissue>
    </source>
</reference>
<dbReference type="SUPFAM" id="SSF57716">
    <property type="entry name" value="Glucocorticoid receptor-like (DNA-binding domain)"/>
    <property type="match status" value="1"/>
</dbReference>
<feature type="domain" description="THAP-type" evidence="8">
    <location>
        <begin position="1"/>
        <end position="83"/>
    </location>
</feature>
<sequence length="536" mass="61626">MPSRYFCAAERCYSDTLKKGKYGYMEDVRFFPFPTKKKNPRARKKWLDLLRRKDYEPSRKHRVCSLHFVDGEPTTENPYPTLFAYNDFKSDKNSRQSTRCQQQRITDSQSTGGAITDSDTNTDFSSVEQSEDAVELSGMDVACEVEVGSQNYEDHKNYGDHFYPHPQPSDHNYSFCEKGKEKSHIDHDCQTDITMEDMDNLFEAKSKLQNPDSLLRELFVNKVTRDDRTVKQYTGAPSKPMLNGLFDILNSSSPNIKYWSGQGSTSTEEYQRNPDMKKSGPQRKLSRYEEFILTLVRLRLAMFTFFLADIFGVSESRVSQTVITWVNLMYQVFGPMIRYPSAQDVKKFMPKSFKLTFPNTRCIIDCTEFFIHKPRSPTAQSQTFSSYKQHNTFKALIGISPTGAIIFVSKLWGGNTSDRYITKESGFLDLIQPGDEIMADRGFLIRDLLLERHAKLIIPPFTQKCATGKGKRLSANDVIKTRNIARLRIHVERAIERIKNFHILSDTMPLNLKPIANQMLTVCAFLCNLQGPLVKK</sequence>
<evidence type="ECO:0000259" key="8">
    <source>
        <dbReference type="PROSITE" id="PS50950"/>
    </source>
</evidence>
<dbReference type="Pfam" id="PF13359">
    <property type="entry name" value="DDE_Tnp_4"/>
    <property type="match status" value="1"/>
</dbReference>
<dbReference type="AlphaFoldDB" id="A0AA88XZL2"/>
<feature type="region of interest" description="Disordered" evidence="7">
    <location>
        <begin position="92"/>
        <end position="131"/>
    </location>
</feature>
<keyword evidence="10" id="KW-1185">Reference proteome</keyword>
<gene>
    <name evidence="9" type="ORF">FSP39_017142</name>
</gene>
<evidence type="ECO:0000256" key="4">
    <source>
        <dbReference type="ARBA" id="ARBA00022833"/>
    </source>
</evidence>
<evidence type="ECO:0000313" key="10">
    <source>
        <dbReference type="Proteomes" id="UP001186944"/>
    </source>
</evidence>
<comment type="cofactor">
    <cofactor evidence="1">
        <name>a divalent metal cation</name>
        <dbReference type="ChEBI" id="CHEBI:60240"/>
    </cofactor>
</comment>
<organism evidence="9 10">
    <name type="scientific">Pinctada imbricata</name>
    <name type="common">Atlantic pearl-oyster</name>
    <name type="synonym">Pinctada martensii</name>
    <dbReference type="NCBI Taxonomy" id="66713"/>
    <lineage>
        <taxon>Eukaryota</taxon>
        <taxon>Metazoa</taxon>
        <taxon>Spiralia</taxon>
        <taxon>Lophotrochozoa</taxon>
        <taxon>Mollusca</taxon>
        <taxon>Bivalvia</taxon>
        <taxon>Autobranchia</taxon>
        <taxon>Pteriomorphia</taxon>
        <taxon>Pterioida</taxon>
        <taxon>Pterioidea</taxon>
        <taxon>Pteriidae</taxon>
        <taxon>Pinctada</taxon>
    </lineage>
</organism>
<evidence type="ECO:0000256" key="1">
    <source>
        <dbReference type="ARBA" id="ARBA00001968"/>
    </source>
</evidence>
<keyword evidence="5 6" id="KW-0238">DNA-binding</keyword>
<dbReference type="PANTHER" id="PTHR23080:SF133">
    <property type="entry name" value="SI:CH211-262I1.5-RELATED"/>
    <property type="match status" value="1"/>
</dbReference>
<comment type="caution">
    <text evidence="9">The sequence shown here is derived from an EMBL/GenBank/DDBJ whole genome shotgun (WGS) entry which is preliminary data.</text>
</comment>
<proteinExistence type="predicted"/>
<feature type="compositionally biased region" description="Basic and acidic residues" evidence="7">
    <location>
        <begin position="269"/>
        <end position="278"/>
    </location>
</feature>
<dbReference type="PANTHER" id="PTHR23080">
    <property type="entry name" value="THAP DOMAIN PROTEIN"/>
    <property type="match status" value="1"/>
</dbReference>
<evidence type="ECO:0000256" key="5">
    <source>
        <dbReference type="ARBA" id="ARBA00023125"/>
    </source>
</evidence>
<dbReference type="GO" id="GO:0008270">
    <property type="term" value="F:zinc ion binding"/>
    <property type="evidence" value="ECO:0007669"/>
    <property type="project" value="UniProtKB-KW"/>
</dbReference>